<dbReference type="Gene3D" id="1.10.645.10">
    <property type="entry name" value="Cytochrome-c3 Hydrogenase, chain B"/>
    <property type="match status" value="1"/>
</dbReference>
<feature type="signal peptide" evidence="7">
    <location>
        <begin position="1"/>
        <end position="21"/>
    </location>
</feature>
<keyword evidence="7" id="KW-0732">Signal</keyword>
<evidence type="ECO:0000259" key="8">
    <source>
        <dbReference type="Pfam" id="PF00346"/>
    </source>
</evidence>
<keyword evidence="6" id="KW-0472">Membrane</keyword>
<keyword evidence="6" id="KW-0812">Transmembrane</keyword>
<reference evidence="9" key="1">
    <citation type="submission" date="2020-11" db="EMBL/GenBank/DDBJ databases">
        <title>A novel complimentary model of RNA editing in a hybrid trypanosomatid, Vickermania ingenoplastis.</title>
        <authorList>
            <person name="Afonin D.A."/>
        </authorList>
    </citation>
    <scope>NUCLEOTIDE SEQUENCE</scope>
    <source>
        <strain evidence="9">CP021</strain>
    </source>
</reference>
<evidence type="ECO:0000256" key="6">
    <source>
        <dbReference type="SAM" id="Phobius"/>
    </source>
</evidence>
<organism evidence="9">
    <name type="scientific">Vickermania ingenoplastis</name>
    <dbReference type="NCBI Taxonomy" id="2720891"/>
    <lineage>
        <taxon>Eukaryota</taxon>
        <taxon>Discoba</taxon>
        <taxon>Euglenozoa</taxon>
        <taxon>Kinetoplastea</taxon>
        <taxon>Metakinetoplastina</taxon>
        <taxon>Trypanosomatida</taxon>
        <taxon>Trypanosomatidae</taxon>
        <taxon>Vickermania</taxon>
    </lineage>
</organism>
<dbReference type="InterPro" id="IPR014029">
    <property type="entry name" value="NADH_UbQ_OxRdtase_49kDa_CS"/>
</dbReference>
<dbReference type="EMBL" id="MW206649">
    <property type="protein sequence ID" value="QOY44558.1"/>
    <property type="molecule type" value="mRNA"/>
</dbReference>
<feature type="transmembrane region" description="Helical" evidence="6">
    <location>
        <begin position="117"/>
        <end position="137"/>
    </location>
</feature>
<accession>A0A872ZUE3</accession>
<feature type="domain" description="NADH-quinone oxidoreductase subunit D" evidence="8">
    <location>
        <begin position="129"/>
        <end position="283"/>
    </location>
</feature>
<gene>
    <name evidence="9" type="primary">ND7</name>
</gene>
<dbReference type="PROSITE" id="PS00535">
    <property type="entry name" value="COMPLEX1_49K"/>
    <property type="match status" value="1"/>
</dbReference>
<protein>
    <submittedName>
        <fullName evidence="9">NADH dehydrogenase subunit 7</fullName>
    </submittedName>
</protein>
<dbReference type="InterPro" id="IPR029014">
    <property type="entry name" value="NiFe-Hase_large"/>
</dbReference>
<dbReference type="InterPro" id="IPR001135">
    <property type="entry name" value="NADH_Q_OxRdtase_suD"/>
</dbReference>
<dbReference type="PANTHER" id="PTHR11993:SF10">
    <property type="entry name" value="NADH DEHYDROGENASE [UBIQUINONE] IRON-SULFUR PROTEIN 2, MITOCHONDRIAL"/>
    <property type="match status" value="1"/>
</dbReference>
<dbReference type="GO" id="GO:0005739">
    <property type="term" value="C:mitochondrion"/>
    <property type="evidence" value="ECO:0007669"/>
    <property type="project" value="GOC"/>
</dbReference>
<feature type="transmembrane region" description="Helical" evidence="6">
    <location>
        <begin position="283"/>
        <end position="302"/>
    </location>
</feature>
<dbReference type="GO" id="GO:0051287">
    <property type="term" value="F:NAD binding"/>
    <property type="evidence" value="ECO:0007669"/>
    <property type="project" value="InterPro"/>
</dbReference>
<proteinExistence type="evidence at transcript level"/>
<keyword evidence="3 5" id="KW-1278">Translocase</keyword>
<keyword evidence="4 5" id="KW-0520">NAD</keyword>
<feature type="transmembrane region" description="Helical" evidence="6">
    <location>
        <begin position="336"/>
        <end position="352"/>
    </location>
</feature>
<feature type="transmembrane region" description="Helical" evidence="6">
    <location>
        <begin position="308"/>
        <end position="329"/>
    </location>
</feature>
<name>A0A872ZUE3_9TRYP</name>
<evidence type="ECO:0000256" key="2">
    <source>
        <dbReference type="ARBA" id="ARBA00022448"/>
    </source>
</evidence>
<evidence type="ECO:0000256" key="7">
    <source>
        <dbReference type="SAM" id="SignalP"/>
    </source>
</evidence>
<evidence type="ECO:0000256" key="5">
    <source>
        <dbReference type="RuleBase" id="RU003685"/>
    </source>
</evidence>
<feature type="transmembrane region" description="Helical" evidence="6">
    <location>
        <begin position="27"/>
        <end position="52"/>
    </location>
</feature>
<dbReference type="GO" id="GO:0048038">
    <property type="term" value="F:quinone binding"/>
    <property type="evidence" value="ECO:0007669"/>
    <property type="project" value="InterPro"/>
</dbReference>
<keyword evidence="6" id="KW-1133">Transmembrane helix</keyword>
<evidence type="ECO:0000256" key="4">
    <source>
        <dbReference type="ARBA" id="ARBA00023027"/>
    </source>
</evidence>
<dbReference type="InterPro" id="IPR022885">
    <property type="entry name" value="NDH1_su_D/H"/>
</dbReference>
<evidence type="ECO:0000256" key="3">
    <source>
        <dbReference type="ARBA" id="ARBA00022967"/>
    </source>
</evidence>
<sequence>MLNIIFYFLLVFLHLYRFTFGPQHPAAHGVLCCLLYFSGEFITYVDVIIGYLHRGTEKLCEYKTVEQCLPYFDRLDYVSVVCNEHLLSLCFEYMLRCCLSLRCAFMRLLMVEFTRSFNGLLCIACMVLDIGCLSPLLWSFEERDKLMTFFDLCCGCRMHLAFMCLLGILDDFVFGFLDFLLMLCISMLFVLDLLDLLLLGNRLFYLRLRGLSFFDLYDFCLNSLSGVLARSLGMVWDLRLFSCYELYFMLCYDYCFCIYGDAFDRLFLRLFDMRMSLFICKQLFFCGFFVFGFLLLFDYLYVDVTIETLISLFYSIWCCCLPGITFACCEHPKGEYCILLCMFFLYITRLRIRCSDFLHILLLDVCLRGFLLHDIVAVIGNLDVVFGSVDR</sequence>
<feature type="transmembrane region" description="Helical" evidence="6">
    <location>
        <begin position="175"/>
        <end position="199"/>
    </location>
</feature>
<feature type="chain" id="PRO_5032899419" evidence="7">
    <location>
        <begin position="22"/>
        <end position="391"/>
    </location>
</feature>
<comment type="similarity">
    <text evidence="1 5">Belongs to the complex I 49 kDa subunit family.</text>
</comment>
<evidence type="ECO:0000256" key="1">
    <source>
        <dbReference type="ARBA" id="ARBA00005769"/>
    </source>
</evidence>
<dbReference type="PANTHER" id="PTHR11993">
    <property type="entry name" value="NADH-UBIQUINONE OXIDOREDUCTASE 49 KDA SUBUNIT"/>
    <property type="match status" value="1"/>
</dbReference>
<dbReference type="AlphaFoldDB" id="A0A872ZUE3"/>
<keyword evidence="9" id="KW-0496">Mitochondrion</keyword>
<dbReference type="Pfam" id="PF00346">
    <property type="entry name" value="Complex1_49kDa"/>
    <property type="match status" value="2"/>
</dbReference>
<feature type="transmembrane region" description="Helical" evidence="6">
    <location>
        <begin position="244"/>
        <end position="262"/>
    </location>
</feature>
<dbReference type="GO" id="GO:0016651">
    <property type="term" value="F:oxidoreductase activity, acting on NAD(P)H"/>
    <property type="evidence" value="ECO:0007669"/>
    <property type="project" value="InterPro"/>
</dbReference>
<dbReference type="GO" id="GO:0006120">
    <property type="term" value="P:mitochondrial electron transport, NADH to ubiquinone"/>
    <property type="evidence" value="ECO:0007669"/>
    <property type="project" value="TreeGrafter"/>
</dbReference>
<keyword evidence="2 5" id="KW-0813">Transport</keyword>
<evidence type="ECO:0000313" key="9">
    <source>
        <dbReference type="EMBL" id="QOY44558.1"/>
    </source>
</evidence>
<geneLocation type="mitochondrion" evidence="9"/>
<feature type="domain" description="NADH-quinone oxidoreductase subunit D" evidence="8">
    <location>
        <begin position="322"/>
        <end position="391"/>
    </location>
</feature>
<dbReference type="SUPFAM" id="SSF56762">
    <property type="entry name" value="HydB/Nqo4-like"/>
    <property type="match status" value="1"/>
</dbReference>